<dbReference type="InterPro" id="IPR036249">
    <property type="entry name" value="Thioredoxin-like_sf"/>
</dbReference>
<dbReference type="Pfam" id="PF14497">
    <property type="entry name" value="GST_C_3"/>
    <property type="match status" value="1"/>
</dbReference>
<dbReference type="GO" id="GO:0004364">
    <property type="term" value="F:glutathione transferase activity"/>
    <property type="evidence" value="ECO:0007669"/>
    <property type="project" value="UniProtKB-EC"/>
</dbReference>
<evidence type="ECO:0000256" key="4">
    <source>
        <dbReference type="ARBA" id="ARBA00047960"/>
    </source>
</evidence>
<dbReference type="Proteomes" id="UP000783686">
    <property type="component" value="Unassembled WGS sequence"/>
</dbReference>
<dbReference type="EC" id="2.5.1.18" evidence="1"/>
<sequence>METGTNQPVDKEPNPDLNGNEAVGGPIQDNGGPVTEVIDSSGVAEGYRRQAGTVGGQQGLASQGEGQEAQFPQPQPEVPPPSQLAPLAPSMEVQAAAKAVPNFMRPLERRQRKPAENNDNVPSYMRPTKRTTQNGQSNQAKPQNVNKVAPQQPATLVQPQGYNGPNGTNGAGYGTVGGGYATNGSYGSNNGGGFGTNGYGTNGTTNGGNYGTNGTTNPTAYNTTNLSPYGTNNTAGFPSNGTNGYNSTNQYGANSALPPILTQTQNFQPNFKPEGKQNGGLKATVNENTKSNGIMGSKPSLLSKIKNMPKYQLKYLNLRGKAEPIRLVLNFVQEPFEDHRENFLEYSKRKDKHPLPRLPKLVLDGKTDIIFTTCILSYLGRKYGLEPDSNEEKTVAEILGQRLNEYHNELKPWVYCLMGITPPERLDELTDTVFVTVALKDFAPVFEKQLETNNTGYLLGDKLTWIDFYCAAFMDNGLTYGPTEKFEKFRRLNYHRNAVYSLPQLQEYLRNRPDTHY</sequence>
<dbReference type="InterPro" id="IPR036282">
    <property type="entry name" value="Glutathione-S-Trfase_C_sf"/>
</dbReference>
<evidence type="ECO:0000259" key="7">
    <source>
        <dbReference type="PROSITE" id="PS50405"/>
    </source>
</evidence>
<dbReference type="Gene3D" id="3.40.30.10">
    <property type="entry name" value="Glutaredoxin"/>
    <property type="match status" value="1"/>
</dbReference>
<dbReference type="AlphaFoldDB" id="A0A811KZK5"/>
<dbReference type="InterPro" id="IPR040079">
    <property type="entry name" value="Glutathione_S-Trfase"/>
</dbReference>
<feature type="compositionally biased region" description="Pro residues" evidence="5">
    <location>
        <begin position="73"/>
        <end position="83"/>
    </location>
</feature>
<dbReference type="EMBL" id="CAJFDH010000004">
    <property type="protein sequence ID" value="CAD5220884.1"/>
    <property type="molecule type" value="Genomic_DNA"/>
</dbReference>
<evidence type="ECO:0000256" key="1">
    <source>
        <dbReference type="ARBA" id="ARBA00012452"/>
    </source>
</evidence>
<feature type="region of interest" description="Disordered" evidence="5">
    <location>
        <begin position="209"/>
        <end position="255"/>
    </location>
</feature>
<keyword evidence="9" id="KW-1185">Reference proteome</keyword>
<feature type="compositionally biased region" description="Low complexity" evidence="5">
    <location>
        <begin position="63"/>
        <end position="72"/>
    </location>
</feature>
<feature type="compositionally biased region" description="Low complexity" evidence="5">
    <location>
        <begin position="212"/>
        <end position="225"/>
    </location>
</feature>
<dbReference type="PANTHER" id="PTHR11571">
    <property type="entry name" value="GLUTATHIONE S-TRANSFERASE"/>
    <property type="match status" value="1"/>
</dbReference>
<dbReference type="CDD" id="cd03039">
    <property type="entry name" value="GST_N_Sigma_like"/>
    <property type="match status" value="1"/>
</dbReference>
<comment type="catalytic activity">
    <reaction evidence="4">
        <text>RX + glutathione = an S-substituted glutathione + a halide anion + H(+)</text>
        <dbReference type="Rhea" id="RHEA:16437"/>
        <dbReference type="ChEBI" id="CHEBI:15378"/>
        <dbReference type="ChEBI" id="CHEBI:16042"/>
        <dbReference type="ChEBI" id="CHEBI:17792"/>
        <dbReference type="ChEBI" id="CHEBI:57925"/>
        <dbReference type="ChEBI" id="CHEBI:90779"/>
        <dbReference type="EC" id="2.5.1.18"/>
    </reaction>
</comment>
<comment type="caution">
    <text evidence="8">The sequence shown here is derived from an EMBL/GenBank/DDBJ whole genome shotgun (WGS) entry which is preliminary data.</text>
</comment>
<feature type="region of interest" description="Disordered" evidence="5">
    <location>
        <begin position="273"/>
        <end position="295"/>
    </location>
</feature>
<proteinExistence type="inferred from homology"/>
<evidence type="ECO:0000256" key="3">
    <source>
        <dbReference type="ARBA" id="ARBA00038317"/>
    </source>
</evidence>
<comment type="similarity">
    <text evidence="3">Belongs to the GST superfamily. Sigma family.</text>
</comment>
<feature type="compositionally biased region" description="Polar residues" evidence="5">
    <location>
        <begin position="285"/>
        <end position="294"/>
    </location>
</feature>
<feature type="compositionally biased region" description="Polar residues" evidence="5">
    <location>
        <begin position="226"/>
        <end position="253"/>
    </location>
</feature>
<dbReference type="Gene3D" id="1.20.1050.10">
    <property type="match status" value="1"/>
</dbReference>
<accession>A0A811KZK5</accession>
<feature type="region of interest" description="Disordered" evidence="5">
    <location>
        <begin position="103"/>
        <end position="149"/>
    </location>
</feature>
<keyword evidence="2" id="KW-0808">Transferase</keyword>
<dbReference type="InterPro" id="IPR004045">
    <property type="entry name" value="Glutathione_S-Trfase_N"/>
</dbReference>
<feature type="domain" description="GST C-terminal" evidence="7">
    <location>
        <begin position="388"/>
        <end position="517"/>
    </location>
</feature>
<evidence type="ECO:0000313" key="9">
    <source>
        <dbReference type="Proteomes" id="UP000614601"/>
    </source>
</evidence>
<evidence type="ECO:0000259" key="6">
    <source>
        <dbReference type="PROSITE" id="PS50404"/>
    </source>
</evidence>
<dbReference type="OrthoDB" id="414243at2759"/>
<evidence type="ECO:0000256" key="5">
    <source>
        <dbReference type="SAM" id="MobiDB-lite"/>
    </source>
</evidence>
<dbReference type="EMBL" id="CAJFCW020000004">
    <property type="protein sequence ID" value="CAG9114249.1"/>
    <property type="molecule type" value="Genomic_DNA"/>
</dbReference>
<dbReference type="CDD" id="cd03192">
    <property type="entry name" value="GST_C_Sigma_like"/>
    <property type="match status" value="1"/>
</dbReference>
<dbReference type="PROSITE" id="PS50404">
    <property type="entry name" value="GST_NTER"/>
    <property type="match status" value="1"/>
</dbReference>
<dbReference type="SUPFAM" id="SSF52833">
    <property type="entry name" value="Thioredoxin-like"/>
    <property type="match status" value="1"/>
</dbReference>
<dbReference type="InterPro" id="IPR010987">
    <property type="entry name" value="Glutathione-S-Trfase_C-like"/>
</dbReference>
<feature type="compositionally biased region" description="Basic and acidic residues" evidence="5">
    <location>
        <begin position="106"/>
        <end position="116"/>
    </location>
</feature>
<feature type="domain" description="GST N-terminal" evidence="6">
    <location>
        <begin position="309"/>
        <end position="387"/>
    </location>
</feature>
<dbReference type="InterPro" id="IPR004046">
    <property type="entry name" value="GST_C"/>
</dbReference>
<evidence type="ECO:0000256" key="2">
    <source>
        <dbReference type="ARBA" id="ARBA00022679"/>
    </source>
</evidence>
<feature type="compositionally biased region" description="Polar residues" evidence="5">
    <location>
        <begin position="130"/>
        <end position="146"/>
    </location>
</feature>
<name>A0A811KZK5_9BILA</name>
<reference evidence="8" key="1">
    <citation type="submission" date="2020-09" db="EMBL/GenBank/DDBJ databases">
        <authorList>
            <person name="Kikuchi T."/>
        </authorList>
    </citation>
    <scope>NUCLEOTIDE SEQUENCE</scope>
    <source>
        <strain evidence="8">SH1</strain>
    </source>
</reference>
<organism evidence="8 9">
    <name type="scientific">Bursaphelenchus okinawaensis</name>
    <dbReference type="NCBI Taxonomy" id="465554"/>
    <lineage>
        <taxon>Eukaryota</taxon>
        <taxon>Metazoa</taxon>
        <taxon>Ecdysozoa</taxon>
        <taxon>Nematoda</taxon>
        <taxon>Chromadorea</taxon>
        <taxon>Rhabditida</taxon>
        <taxon>Tylenchina</taxon>
        <taxon>Tylenchomorpha</taxon>
        <taxon>Aphelenchoidea</taxon>
        <taxon>Aphelenchoididae</taxon>
        <taxon>Bursaphelenchus</taxon>
    </lineage>
</organism>
<dbReference type="InterPro" id="IPR050213">
    <property type="entry name" value="GST_superfamily"/>
</dbReference>
<dbReference type="GO" id="GO:0006749">
    <property type="term" value="P:glutathione metabolic process"/>
    <property type="evidence" value="ECO:0007669"/>
    <property type="project" value="TreeGrafter"/>
</dbReference>
<feature type="region of interest" description="Disordered" evidence="5">
    <location>
        <begin position="1"/>
        <end position="86"/>
    </location>
</feature>
<dbReference type="PROSITE" id="PS50405">
    <property type="entry name" value="GST_CTER"/>
    <property type="match status" value="1"/>
</dbReference>
<protein>
    <recommendedName>
        <fullName evidence="1">glutathione transferase</fullName>
        <ecNumber evidence="1">2.5.1.18</ecNumber>
    </recommendedName>
</protein>
<dbReference type="SFLD" id="SFLDS00019">
    <property type="entry name" value="Glutathione_Transferase_(cytos"/>
    <property type="match status" value="1"/>
</dbReference>
<evidence type="ECO:0000313" key="8">
    <source>
        <dbReference type="EMBL" id="CAD5220884.1"/>
    </source>
</evidence>
<dbReference type="SUPFAM" id="SSF47616">
    <property type="entry name" value="GST C-terminal domain-like"/>
    <property type="match status" value="1"/>
</dbReference>
<dbReference type="PANTHER" id="PTHR11571:SF224">
    <property type="entry name" value="HEMATOPOIETIC PROSTAGLANDIN D SYNTHASE"/>
    <property type="match status" value="1"/>
</dbReference>
<dbReference type="Proteomes" id="UP000614601">
    <property type="component" value="Unassembled WGS sequence"/>
</dbReference>
<gene>
    <name evidence="8" type="ORF">BOKJ2_LOCUS9167</name>
</gene>